<feature type="short sequence motif" description="Histidine triad motif" evidence="7">
    <location>
        <begin position="102"/>
        <end position="106"/>
    </location>
</feature>
<dbReference type="InterPro" id="IPR011146">
    <property type="entry name" value="HIT-like"/>
</dbReference>
<dbReference type="InterPro" id="IPR036265">
    <property type="entry name" value="HIT-like_sf"/>
</dbReference>
<sequence>MSSSNGSCLFCKISDGKDDKTVLLRDDDGIVVFRDIHPATTHHYLVVPKRHVRNVNELVPDDAELMERLVAAGKQVLGEQGVKDYDDVRMGYHLPPFNGIHHLHLHVLHPVSQMGFLSRLYFRPDSWWFTTSDSALKKLEKKNHKDNE</sequence>
<dbReference type="Gene3D" id="3.30.428.10">
    <property type="entry name" value="HIT-like"/>
    <property type="match status" value="1"/>
</dbReference>
<evidence type="ECO:0000256" key="2">
    <source>
        <dbReference type="ARBA" id="ARBA00022801"/>
    </source>
</evidence>
<evidence type="ECO:0000256" key="3">
    <source>
        <dbReference type="ARBA" id="ARBA00024472"/>
    </source>
</evidence>
<accession>A0A1D1VCP1</accession>
<dbReference type="OrthoDB" id="1915375at2759"/>
<dbReference type="GO" id="GO:0000166">
    <property type="term" value="F:nucleotide binding"/>
    <property type="evidence" value="ECO:0007669"/>
    <property type="project" value="UniProtKB-KW"/>
</dbReference>
<evidence type="ECO:0000313" key="9">
    <source>
        <dbReference type="EMBL" id="GAU99389.1"/>
    </source>
</evidence>
<dbReference type="PROSITE" id="PS51084">
    <property type="entry name" value="HIT_2"/>
    <property type="match status" value="1"/>
</dbReference>
<organism evidence="9 10">
    <name type="scientific">Ramazzottius varieornatus</name>
    <name type="common">Water bear</name>
    <name type="synonym">Tardigrade</name>
    <dbReference type="NCBI Taxonomy" id="947166"/>
    <lineage>
        <taxon>Eukaryota</taxon>
        <taxon>Metazoa</taxon>
        <taxon>Ecdysozoa</taxon>
        <taxon>Tardigrada</taxon>
        <taxon>Eutardigrada</taxon>
        <taxon>Parachela</taxon>
        <taxon>Hypsibioidea</taxon>
        <taxon>Ramazzottiidae</taxon>
        <taxon>Ramazzottius</taxon>
    </lineage>
</organism>
<proteinExistence type="inferred from homology"/>
<name>A0A1D1VCP1_RAMVA</name>
<feature type="domain" description="HIT" evidence="8">
    <location>
        <begin position="9"/>
        <end position="119"/>
    </location>
</feature>
<dbReference type="PANTHER" id="PTHR12486:SF5">
    <property type="entry name" value="ADENOSINE 5'-MONOPHOSPHORAMIDASE HINT3"/>
    <property type="match status" value="1"/>
</dbReference>
<evidence type="ECO:0000256" key="7">
    <source>
        <dbReference type="PROSITE-ProRule" id="PRU00464"/>
    </source>
</evidence>
<dbReference type="AlphaFoldDB" id="A0A1D1VCP1"/>
<evidence type="ECO:0000256" key="6">
    <source>
        <dbReference type="ARBA" id="ARBA00042361"/>
    </source>
</evidence>
<dbReference type="Proteomes" id="UP000186922">
    <property type="component" value="Unassembled WGS sequence"/>
</dbReference>
<keyword evidence="10" id="KW-1185">Reference proteome</keyword>
<evidence type="ECO:0000256" key="4">
    <source>
        <dbReference type="ARBA" id="ARBA00025764"/>
    </source>
</evidence>
<dbReference type="STRING" id="947166.A0A1D1VCP1"/>
<evidence type="ECO:0000256" key="1">
    <source>
        <dbReference type="ARBA" id="ARBA00022741"/>
    </source>
</evidence>
<reference evidence="9 10" key="1">
    <citation type="journal article" date="2016" name="Nat. Commun.">
        <title>Extremotolerant tardigrade genome and improved radiotolerance of human cultured cells by tardigrade-unique protein.</title>
        <authorList>
            <person name="Hashimoto T."/>
            <person name="Horikawa D.D."/>
            <person name="Saito Y."/>
            <person name="Kuwahara H."/>
            <person name="Kozuka-Hata H."/>
            <person name="Shin-I T."/>
            <person name="Minakuchi Y."/>
            <person name="Ohishi K."/>
            <person name="Motoyama A."/>
            <person name="Aizu T."/>
            <person name="Enomoto A."/>
            <person name="Kondo K."/>
            <person name="Tanaka S."/>
            <person name="Hara Y."/>
            <person name="Koshikawa S."/>
            <person name="Sagara H."/>
            <person name="Miura T."/>
            <person name="Yokobori S."/>
            <person name="Miyagawa K."/>
            <person name="Suzuki Y."/>
            <person name="Kubo T."/>
            <person name="Oyama M."/>
            <person name="Kohara Y."/>
            <person name="Fujiyama A."/>
            <person name="Arakawa K."/>
            <person name="Katayama T."/>
            <person name="Toyoda A."/>
            <person name="Kunieda T."/>
        </authorList>
    </citation>
    <scope>NUCLEOTIDE SEQUENCE [LARGE SCALE GENOMIC DNA]</scope>
    <source>
        <strain evidence="9 10">YOKOZUNA-1</strain>
    </source>
</reference>
<evidence type="ECO:0000259" key="8">
    <source>
        <dbReference type="PROSITE" id="PS51084"/>
    </source>
</evidence>
<dbReference type="PANTHER" id="PTHR12486">
    <property type="entry name" value="APRATAXIN-RELATED"/>
    <property type="match status" value="1"/>
</dbReference>
<dbReference type="SUPFAM" id="SSF54197">
    <property type="entry name" value="HIT-like"/>
    <property type="match status" value="1"/>
</dbReference>
<protein>
    <recommendedName>
        <fullName evidence="5">Adenosine 5'-monophosphoramidase HINT3</fullName>
    </recommendedName>
    <alternativeName>
        <fullName evidence="6">Histidine triad nucleotide-binding protein 3</fullName>
    </alternativeName>
</protein>
<keyword evidence="2" id="KW-0378">Hydrolase</keyword>
<evidence type="ECO:0000313" key="10">
    <source>
        <dbReference type="Proteomes" id="UP000186922"/>
    </source>
</evidence>
<comment type="caution">
    <text evidence="9">The sequence shown here is derived from an EMBL/GenBank/DDBJ whole genome shotgun (WGS) entry which is preliminary data.</text>
</comment>
<gene>
    <name evidence="9" type="primary">RvY_10404</name>
    <name evidence="9" type="synonym">RvY_10404.1</name>
    <name evidence="9" type="ORF">RvY_10404-1</name>
</gene>
<keyword evidence="1" id="KW-0547">Nucleotide-binding</keyword>
<comment type="similarity">
    <text evidence="4">Belongs to the HINT family.</text>
</comment>
<dbReference type="EMBL" id="BDGG01000005">
    <property type="protein sequence ID" value="GAU99389.1"/>
    <property type="molecule type" value="Genomic_DNA"/>
</dbReference>
<comment type="catalytic activity">
    <reaction evidence="3">
        <text>adenosine 5'-phosphoramidate + H2O = NH4(+) + AMP</text>
        <dbReference type="Rhea" id="RHEA:67916"/>
        <dbReference type="ChEBI" id="CHEBI:15377"/>
        <dbReference type="ChEBI" id="CHEBI:28938"/>
        <dbReference type="ChEBI" id="CHEBI:57890"/>
        <dbReference type="ChEBI" id="CHEBI:456215"/>
    </reaction>
</comment>
<dbReference type="GO" id="GO:0016787">
    <property type="term" value="F:hydrolase activity"/>
    <property type="evidence" value="ECO:0007669"/>
    <property type="project" value="UniProtKB-KW"/>
</dbReference>
<evidence type="ECO:0000256" key="5">
    <source>
        <dbReference type="ARBA" id="ARBA00039802"/>
    </source>
</evidence>
<dbReference type="Pfam" id="PF11969">
    <property type="entry name" value="DcpS_C"/>
    <property type="match status" value="1"/>
</dbReference>